<dbReference type="EMBL" id="CAJPDT010000001">
    <property type="protein sequence ID" value="CAF9905104.1"/>
    <property type="molecule type" value="Genomic_DNA"/>
</dbReference>
<proteinExistence type="predicted"/>
<dbReference type="PANTHER" id="PTHR47259">
    <property type="match status" value="1"/>
</dbReference>
<name>A0A8H3EEL3_9LECA</name>
<accession>A0A8H3EEL3</accession>
<gene>
    <name evidence="1" type="primary">URC1</name>
    <name evidence="1" type="ORF">IMSHALPRED_000262</name>
</gene>
<dbReference type="AlphaFoldDB" id="A0A8H3EEL3"/>
<protein>
    <submittedName>
        <fullName evidence="1">GTP cyclohydrolase</fullName>
    </submittedName>
</protein>
<keyword evidence="2" id="KW-1185">Reference proteome</keyword>
<dbReference type="PANTHER" id="PTHR47259:SF2">
    <property type="entry name" value="URACIL-REGULATED PROTEIN 1"/>
    <property type="match status" value="1"/>
</dbReference>
<organism evidence="1 2">
    <name type="scientific">Imshaugia aleurites</name>
    <dbReference type="NCBI Taxonomy" id="172621"/>
    <lineage>
        <taxon>Eukaryota</taxon>
        <taxon>Fungi</taxon>
        <taxon>Dikarya</taxon>
        <taxon>Ascomycota</taxon>
        <taxon>Pezizomycotina</taxon>
        <taxon>Lecanoromycetes</taxon>
        <taxon>OSLEUM clade</taxon>
        <taxon>Lecanoromycetidae</taxon>
        <taxon>Lecanorales</taxon>
        <taxon>Lecanorineae</taxon>
        <taxon>Parmeliaceae</taxon>
        <taxon>Imshaugia</taxon>
    </lineage>
</organism>
<comment type="caution">
    <text evidence="1">The sequence shown here is derived from an EMBL/GenBank/DDBJ whole genome shotgun (WGS) entry which is preliminary data.</text>
</comment>
<dbReference type="GO" id="GO:0016787">
    <property type="term" value="F:hydrolase activity"/>
    <property type="evidence" value="ECO:0007669"/>
    <property type="project" value="UniProtKB-KW"/>
</dbReference>
<sequence length="65" mass="7528">MKYDAIVDQGIPIYERVPIPERLIPEDSRVEIDAKIYAGYFTNEKVPSIDELSQVHGRAWEDVDH</sequence>
<dbReference type="Proteomes" id="UP000664534">
    <property type="component" value="Unassembled WGS sequence"/>
</dbReference>
<evidence type="ECO:0000313" key="1">
    <source>
        <dbReference type="EMBL" id="CAF9905104.1"/>
    </source>
</evidence>
<evidence type="ECO:0000313" key="2">
    <source>
        <dbReference type="Proteomes" id="UP000664534"/>
    </source>
</evidence>
<dbReference type="OrthoDB" id="57939at2759"/>
<reference evidence="1" key="1">
    <citation type="submission" date="2021-03" db="EMBL/GenBank/DDBJ databases">
        <authorList>
            <person name="Tagirdzhanova G."/>
        </authorList>
    </citation>
    <scope>NUCLEOTIDE SEQUENCE</scope>
</reference>